<keyword evidence="3" id="KW-0378">Hydrolase</keyword>
<evidence type="ECO:0000313" key="3">
    <source>
        <dbReference type="EMBL" id="MDJ1483908.1"/>
    </source>
</evidence>
<evidence type="ECO:0000313" key="4">
    <source>
        <dbReference type="Proteomes" id="UP001241110"/>
    </source>
</evidence>
<keyword evidence="2" id="KW-0313">Glucose metabolism</keyword>
<name>A0AAE3QWR2_9BACT</name>
<evidence type="ECO:0000256" key="2">
    <source>
        <dbReference type="ARBA" id="ARBA00022526"/>
    </source>
</evidence>
<dbReference type="PANTHER" id="PTHR30344:SF1">
    <property type="entry name" value="6-PHOSPHOGLUCONOLACTONASE"/>
    <property type="match status" value="1"/>
</dbReference>
<dbReference type="AlphaFoldDB" id="A0AAE3QWR2"/>
<sequence length="378" mass="41263">MRVFKSLLVFIIIFLQTHPGFAQNFYLFIGTFTGPAGGDGIHVYRFDSKAGTLTKVSNTQKLVNPSYLTVSPDGKFVYSCTESRLPGSGNVSCFAFSKQTGVLTFVNKQPCGGDNPVYVAEHSSRKWLISGSYTGTSITVFPLANDGSILPAGQIIRYTDSTIVNQRDNKSHIHATVFAPDEKFVFVPDLGADKIRCFSFDALVTKPLQFASTPATYAVPGSGPRHFVFHPNKKFAYCAEELSGTVAAYTYTNGKLDSIQRILAHEAAIPSPYASADIHISPDGHFLYVSNRAKENTIAIFKIDQKSGKLTSIGYESTYGVHPRNFMIDPTGRYLLVANELSGSVIVLKRERKTGLLTKTDTALNIPGPSCLKMLAID</sequence>
<accession>A0AAE3QWR2</accession>
<dbReference type="Gene3D" id="2.130.10.10">
    <property type="entry name" value="YVTN repeat-like/Quinoprotein amine dehydrogenase"/>
    <property type="match status" value="1"/>
</dbReference>
<gene>
    <name evidence="3" type="ORF">QNI16_25640</name>
</gene>
<dbReference type="Pfam" id="PF10282">
    <property type="entry name" value="Lactonase"/>
    <property type="match status" value="1"/>
</dbReference>
<protein>
    <submittedName>
        <fullName evidence="3">Lactonase family protein</fullName>
        <ecNumber evidence="3">3.1.1.-</ecNumber>
    </submittedName>
</protein>
<dbReference type="EMBL" id="JASJOS010000012">
    <property type="protein sequence ID" value="MDJ1483908.1"/>
    <property type="molecule type" value="Genomic_DNA"/>
</dbReference>
<dbReference type="InterPro" id="IPR011048">
    <property type="entry name" value="Haem_d1_sf"/>
</dbReference>
<keyword evidence="2" id="KW-0119">Carbohydrate metabolism</keyword>
<organism evidence="3 4">
    <name type="scientific">Xanthocytophaga flava</name>
    <dbReference type="NCBI Taxonomy" id="3048013"/>
    <lineage>
        <taxon>Bacteria</taxon>
        <taxon>Pseudomonadati</taxon>
        <taxon>Bacteroidota</taxon>
        <taxon>Cytophagia</taxon>
        <taxon>Cytophagales</taxon>
        <taxon>Rhodocytophagaceae</taxon>
        <taxon>Xanthocytophaga</taxon>
    </lineage>
</organism>
<dbReference type="InterPro" id="IPR019405">
    <property type="entry name" value="Lactonase_7-beta_prop"/>
</dbReference>
<dbReference type="Proteomes" id="UP001241110">
    <property type="component" value="Unassembled WGS sequence"/>
</dbReference>
<dbReference type="PANTHER" id="PTHR30344">
    <property type="entry name" value="6-PHOSPHOGLUCONOLACTONASE-RELATED"/>
    <property type="match status" value="1"/>
</dbReference>
<dbReference type="InterPro" id="IPR015943">
    <property type="entry name" value="WD40/YVTN_repeat-like_dom_sf"/>
</dbReference>
<dbReference type="EC" id="3.1.1.-" evidence="3"/>
<dbReference type="GO" id="GO:0017057">
    <property type="term" value="F:6-phosphogluconolactonase activity"/>
    <property type="evidence" value="ECO:0007669"/>
    <property type="project" value="TreeGrafter"/>
</dbReference>
<dbReference type="SUPFAM" id="SSF51004">
    <property type="entry name" value="C-terminal (heme d1) domain of cytochrome cd1-nitrite reductase"/>
    <property type="match status" value="1"/>
</dbReference>
<dbReference type="GO" id="GO:0006006">
    <property type="term" value="P:glucose metabolic process"/>
    <property type="evidence" value="ECO:0007669"/>
    <property type="project" value="UniProtKB-KW"/>
</dbReference>
<reference evidence="3" key="1">
    <citation type="submission" date="2023-05" db="EMBL/GenBank/DDBJ databases">
        <authorList>
            <person name="Zhang X."/>
        </authorList>
    </citation>
    <scope>NUCLEOTIDE SEQUENCE</scope>
    <source>
        <strain evidence="3">YF14B1</strain>
    </source>
</reference>
<proteinExistence type="inferred from homology"/>
<comment type="caution">
    <text evidence="3">The sequence shown here is derived from an EMBL/GenBank/DDBJ whole genome shotgun (WGS) entry which is preliminary data.</text>
</comment>
<comment type="similarity">
    <text evidence="1">Belongs to the cycloisomerase 2 family.</text>
</comment>
<dbReference type="InterPro" id="IPR050282">
    <property type="entry name" value="Cycloisomerase_2"/>
</dbReference>
<evidence type="ECO:0000256" key="1">
    <source>
        <dbReference type="ARBA" id="ARBA00005564"/>
    </source>
</evidence>
<dbReference type="RefSeq" id="WP_313984454.1">
    <property type="nucleotide sequence ID" value="NZ_JASJOS010000012.1"/>
</dbReference>